<sequence length="121" mass="13518">MIAPMEGFLATISANGKIDAFMECLLAHSNATKTYKNPTFDNVMLPAIKTLNRQRRDQRNCDFLREVHEDDKEKIATVKNDSVDAGAMKTIISTMVRLKSPKAPVIEAEGFLKLSIEKGMM</sequence>
<organism evidence="1 2">
    <name type="scientific">Glossina pallidipes</name>
    <name type="common">Tsetse fly</name>
    <dbReference type="NCBI Taxonomy" id="7398"/>
    <lineage>
        <taxon>Eukaryota</taxon>
        <taxon>Metazoa</taxon>
        <taxon>Ecdysozoa</taxon>
        <taxon>Arthropoda</taxon>
        <taxon>Hexapoda</taxon>
        <taxon>Insecta</taxon>
        <taxon>Pterygota</taxon>
        <taxon>Neoptera</taxon>
        <taxon>Endopterygota</taxon>
        <taxon>Diptera</taxon>
        <taxon>Brachycera</taxon>
        <taxon>Muscomorpha</taxon>
        <taxon>Hippoboscoidea</taxon>
        <taxon>Glossinidae</taxon>
        <taxon>Glossina</taxon>
    </lineage>
</organism>
<name>A0A1A9ZKX8_GLOPL</name>
<dbReference type="Proteomes" id="UP000092445">
    <property type="component" value="Unassembled WGS sequence"/>
</dbReference>
<reference evidence="2" key="1">
    <citation type="submission" date="2014-03" db="EMBL/GenBank/DDBJ databases">
        <authorList>
            <person name="Aksoy S."/>
            <person name="Warren W."/>
            <person name="Wilson R.K."/>
        </authorList>
    </citation>
    <scope>NUCLEOTIDE SEQUENCE [LARGE SCALE GENOMIC DNA]</scope>
    <source>
        <strain evidence="2">IAEA</strain>
    </source>
</reference>
<dbReference type="EnsemblMetazoa" id="GPAI017886-RA">
    <property type="protein sequence ID" value="GPAI017886-PA"/>
    <property type="gene ID" value="GPAI017886"/>
</dbReference>
<dbReference type="AlphaFoldDB" id="A0A1A9ZKX8"/>
<protein>
    <submittedName>
        <fullName evidence="1">Uncharacterized protein</fullName>
    </submittedName>
</protein>
<evidence type="ECO:0000313" key="2">
    <source>
        <dbReference type="Proteomes" id="UP000092445"/>
    </source>
</evidence>
<evidence type="ECO:0000313" key="1">
    <source>
        <dbReference type="EnsemblMetazoa" id="GPAI017886-PA"/>
    </source>
</evidence>
<accession>A0A1A9ZKX8</accession>
<reference evidence="1" key="2">
    <citation type="submission" date="2020-05" db="UniProtKB">
        <authorList>
            <consortium name="EnsemblMetazoa"/>
        </authorList>
    </citation>
    <scope>IDENTIFICATION</scope>
    <source>
        <strain evidence="1">IAEA</strain>
    </source>
</reference>
<dbReference type="VEuPathDB" id="VectorBase:GPAI017886"/>
<keyword evidence="2" id="KW-1185">Reference proteome</keyword>
<proteinExistence type="predicted"/>